<name>A0ABZ0CPJ6_9SPIR</name>
<evidence type="ECO:0000313" key="3">
    <source>
        <dbReference type="Proteomes" id="UP001301963"/>
    </source>
</evidence>
<feature type="coiled-coil region" evidence="1">
    <location>
        <begin position="159"/>
        <end position="190"/>
    </location>
</feature>
<organism evidence="2 3">
    <name type="scientific">Borreliella lusitaniae</name>
    <dbReference type="NCBI Taxonomy" id="100177"/>
    <lineage>
        <taxon>Bacteria</taxon>
        <taxon>Pseudomonadati</taxon>
        <taxon>Spirochaetota</taxon>
        <taxon>Spirochaetia</taxon>
        <taxon>Spirochaetales</taxon>
        <taxon>Borreliaceae</taxon>
        <taxon>Borreliella</taxon>
    </lineage>
</organism>
<keyword evidence="2" id="KW-0614">Plasmid</keyword>
<sequence>MKKPKINIIKLNIITAAIITLICISCKPNSTPLELKNEISKNIKDLKPLGQKLQNRIILILQKDTGCKNQKYTDYKKQKEASGTQNFNPLKNEVLKKSTKEKLQIISTNLENQKAQEDREIAKIAASNYDFLSTFKNYPDKEIPDYRRMQLKRMIYSSLGYEKQKIEALKKNLEKSSEKNKDEIQELLDSLITIQINLENSQEIIKLHNQPTEEEGKKLLKEAGRLLDIKEQFSKYFHELIEYCN</sequence>
<keyword evidence="3" id="KW-1185">Reference proteome</keyword>
<dbReference type="EMBL" id="CP132471">
    <property type="protein sequence ID" value="WNY69175.1"/>
    <property type="molecule type" value="Genomic_DNA"/>
</dbReference>
<accession>A0ABZ0CPJ6</accession>
<dbReference type="NCBIfam" id="NF033729">
    <property type="entry name" value="borfam54_2"/>
    <property type="match status" value="1"/>
</dbReference>
<evidence type="ECO:0000256" key="1">
    <source>
        <dbReference type="SAM" id="Coils"/>
    </source>
</evidence>
<keyword evidence="1" id="KW-0175">Coiled coil</keyword>
<reference evidence="2" key="1">
    <citation type="submission" date="2023-07" db="EMBL/GenBank/DDBJ databases">
        <title>Genome sequencing of multiple Borrelia sensu lato isolates.</title>
        <authorList>
            <person name="Mongodin E.F."/>
            <person name="Rudenko N."/>
            <person name="Fraser C.M."/>
            <person name="Schutzer S."/>
            <person name="Luft B."/>
            <person name="Morgan R."/>
            <person name="Chastens S."/>
            <person name="Qiu W."/>
        </authorList>
    </citation>
    <scope>NUCLEOTIDE SEQUENCE [LARGE SCALE GENOMIC DNA]</scope>
    <source>
        <strain evidence="2">PotiB3</strain>
    </source>
</reference>
<dbReference type="Gene3D" id="1.10.3160.10">
    <property type="entry name" value="Bbcrasp-1"/>
    <property type="match status" value="1"/>
</dbReference>
<dbReference type="RefSeq" id="WP_316384109.1">
    <property type="nucleotide sequence ID" value="NZ_CP132471.1"/>
</dbReference>
<gene>
    <name evidence="2" type="ORF">QIA44_04920</name>
</gene>
<proteinExistence type="predicted"/>
<protein>
    <submittedName>
        <fullName evidence="2">Complement regulator-acquiring protein</fullName>
    </submittedName>
</protein>
<geneLocation type="plasmid" evidence="2 3">
    <name>lp54</name>
</geneLocation>
<evidence type="ECO:0000313" key="2">
    <source>
        <dbReference type="EMBL" id="WNY69175.1"/>
    </source>
</evidence>
<dbReference type="Proteomes" id="UP001301963">
    <property type="component" value="Plasmid lp54"/>
</dbReference>